<dbReference type="CDD" id="cd00067">
    <property type="entry name" value="GAL4"/>
    <property type="match status" value="1"/>
</dbReference>
<dbReference type="GeneID" id="89935626"/>
<dbReference type="RefSeq" id="XP_064670852.1">
    <property type="nucleotide sequence ID" value="XM_064811501.1"/>
</dbReference>
<reference evidence="3" key="2">
    <citation type="submission" date="2023-05" db="EMBL/GenBank/DDBJ databases">
        <authorList>
            <consortium name="Lawrence Berkeley National Laboratory"/>
            <person name="Steindorff A."/>
            <person name="Hensen N."/>
            <person name="Bonometti L."/>
            <person name="Westerberg I."/>
            <person name="Brannstrom I.O."/>
            <person name="Guillou S."/>
            <person name="Cros-Aarteil S."/>
            <person name="Calhoun S."/>
            <person name="Haridas S."/>
            <person name="Kuo A."/>
            <person name="Mondo S."/>
            <person name="Pangilinan J."/>
            <person name="Riley R."/>
            <person name="Labutti K."/>
            <person name="Andreopoulos B."/>
            <person name="Lipzen A."/>
            <person name="Chen C."/>
            <person name="Yanf M."/>
            <person name="Daum C."/>
            <person name="Ng V."/>
            <person name="Clum A."/>
            <person name="Ohm R."/>
            <person name="Martin F."/>
            <person name="Silar P."/>
            <person name="Natvig D."/>
            <person name="Lalanne C."/>
            <person name="Gautier V."/>
            <person name="Ament-Velasquez S.L."/>
            <person name="Kruys A."/>
            <person name="Hutchinson M.I."/>
            <person name="Powell A.J."/>
            <person name="Barry K."/>
            <person name="Miller A.N."/>
            <person name="Grigoriev I.V."/>
            <person name="Debuchy R."/>
            <person name="Gladieux P."/>
            <person name="Thoren M.H."/>
            <person name="Johannesson H."/>
        </authorList>
    </citation>
    <scope>NUCLEOTIDE SEQUENCE</scope>
    <source>
        <strain evidence="3">CBS 508.74</strain>
    </source>
</reference>
<evidence type="ECO:0000313" key="4">
    <source>
        <dbReference type="Proteomes" id="UP001302812"/>
    </source>
</evidence>
<gene>
    <name evidence="3" type="ORF">N656DRAFT_708410</name>
</gene>
<dbReference type="PANTHER" id="PTHR47784">
    <property type="entry name" value="STEROL UPTAKE CONTROL PROTEIN 2"/>
    <property type="match status" value="1"/>
</dbReference>
<evidence type="ECO:0000256" key="1">
    <source>
        <dbReference type="ARBA" id="ARBA00023242"/>
    </source>
</evidence>
<dbReference type="EMBL" id="MU853340">
    <property type="protein sequence ID" value="KAK4113282.1"/>
    <property type="molecule type" value="Genomic_DNA"/>
</dbReference>
<evidence type="ECO:0000313" key="3">
    <source>
        <dbReference type="EMBL" id="KAK4113282.1"/>
    </source>
</evidence>
<dbReference type="SUPFAM" id="SSF57701">
    <property type="entry name" value="Zn2/Cys6 DNA-binding domain"/>
    <property type="match status" value="1"/>
</dbReference>
<dbReference type="InterPro" id="IPR001138">
    <property type="entry name" value="Zn2Cys6_DnaBD"/>
</dbReference>
<protein>
    <recommendedName>
        <fullName evidence="2">Zn(2)-C6 fungal-type domain-containing protein</fullName>
    </recommendedName>
</protein>
<sequence>MSRTDSTSSGRSRRVHRKSRLGCANCKLRRVKCDESKPECKRCAAFGVACCYKPGLSVMELPFVKTFKVDTGYLPRPVTQPPITLPLAQKGRVYQIRPTDMELLAKFRRIPIATNHPEARALAFQNLMVNLAHVHPWFMHTILAVVRLYSMDNDGQMDSQDAVALSFHFVNGISLFNARLSPPPQNSLEKDALWGAAMMLGMAACSDTREISPVQPWPLTPSSAQSLSWLGVVTRKTVVHRLANPSRPDSIFCSILAGMFSSLEYPNSVGQEEPKLPGLPRKLVWLCRLDETSTVETNPYHGPATALARVMPLECGRMQMGKFLPFLGSFDERFLDLLFNRDSCALLLLAYFYAKVWSPEQWWIYRRARYEGPAICTLLESRFAGDPELLALLDFPKAAFASPAATRPATCAV</sequence>
<dbReference type="PANTHER" id="PTHR47784:SF9">
    <property type="entry name" value="ZN(II)2CYS6 TRANSCRIPTION FACTOR (EUROFUNG)"/>
    <property type="match status" value="1"/>
</dbReference>
<proteinExistence type="predicted"/>
<comment type="caution">
    <text evidence="3">The sequence shown here is derived from an EMBL/GenBank/DDBJ whole genome shotgun (WGS) entry which is preliminary data.</text>
</comment>
<dbReference type="Pfam" id="PF00172">
    <property type="entry name" value="Zn_clus"/>
    <property type="match status" value="1"/>
</dbReference>
<accession>A0AAN6TF36</accession>
<feature type="domain" description="Zn(2)-C6 fungal-type" evidence="2">
    <location>
        <begin position="22"/>
        <end position="52"/>
    </location>
</feature>
<reference evidence="3" key="1">
    <citation type="journal article" date="2023" name="Mol. Phylogenet. Evol.">
        <title>Genome-scale phylogeny and comparative genomics of the fungal order Sordariales.</title>
        <authorList>
            <person name="Hensen N."/>
            <person name="Bonometti L."/>
            <person name="Westerberg I."/>
            <person name="Brannstrom I.O."/>
            <person name="Guillou S."/>
            <person name="Cros-Aarteil S."/>
            <person name="Calhoun S."/>
            <person name="Haridas S."/>
            <person name="Kuo A."/>
            <person name="Mondo S."/>
            <person name="Pangilinan J."/>
            <person name="Riley R."/>
            <person name="LaButti K."/>
            <person name="Andreopoulos B."/>
            <person name="Lipzen A."/>
            <person name="Chen C."/>
            <person name="Yan M."/>
            <person name="Daum C."/>
            <person name="Ng V."/>
            <person name="Clum A."/>
            <person name="Steindorff A."/>
            <person name="Ohm R.A."/>
            <person name="Martin F."/>
            <person name="Silar P."/>
            <person name="Natvig D.O."/>
            <person name="Lalanne C."/>
            <person name="Gautier V."/>
            <person name="Ament-Velasquez S.L."/>
            <person name="Kruys A."/>
            <person name="Hutchinson M.I."/>
            <person name="Powell A.J."/>
            <person name="Barry K."/>
            <person name="Miller A.N."/>
            <person name="Grigoriev I.V."/>
            <person name="Debuchy R."/>
            <person name="Gladieux P."/>
            <person name="Hiltunen Thoren M."/>
            <person name="Johannesson H."/>
        </authorList>
    </citation>
    <scope>NUCLEOTIDE SEQUENCE</scope>
    <source>
        <strain evidence="3">CBS 508.74</strain>
    </source>
</reference>
<dbReference type="Proteomes" id="UP001302812">
    <property type="component" value="Unassembled WGS sequence"/>
</dbReference>
<dbReference type="PROSITE" id="PS50048">
    <property type="entry name" value="ZN2_CY6_FUNGAL_2"/>
    <property type="match status" value="1"/>
</dbReference>
<organism evidence="3 4">
    <name type="scientific">Canariomyces notabilis</name>
    <dbReference type="NCBI Taxonomy" id="2074819"/>
    <lineage>
        <taxon>Eukaryota</taxon>
        <taxon>Fungi</taxon>
        <taxon>Dikarya</taxon>
        <taxon>Ascomycota</taxon>
        <taxon>Pezizomycotina</taxon>
        <taxon>Sordariomycetes</taxon>
        <taxon>Sordariomycetidae</taxon>
        <taxon>Sordariales</taxon>
        <taxon>Chaetomiaceae</taxon>
        <taxon>Canariomyces</taxon>
    </lineage>
</organism>
<dbReference type="InterPro" id="IPR053157">
    <property type="entry name" value="Sterol_Uptake_Regulator"/>
</dbReference>
<dbReference type="InterPro" id="IPR036864">
    <property type="entry name" value="Zn2-C6_fun-type_DNA-bd_sf"/>
</dbReference>
<dbReference type="Gene3D" id="4.10.240.10">
    <property type="entry name" value="Zn(2)-C6 fungal-type DNA-binding domain"/>
    <property type="match status" value="1"/>
</dbReference>
<dbReference type="GO" id="GO:0008270">
    <property type="term" value="F:zinc ion binding"/>
    <property type="evidence" value="ECO:0007669"/>
    <property type="project" value="InterPro"/>
</dbReference>
<dbReference type="AlphaFoldDB" id="A0AAN6TF36"/>
<name>A0AAN6TF36_9PEZI</name>
<evidence type="ECO:0000259" key="2">
    <source>
        <dbReference type="PROSITE" id="PS50048"/>
    </source>
</evidence>
<dbReference type="GO" id="GO:0001228">
    <property type="term" value="F:DNA-binding transcription activator activity, RNA polymerase II-specific"/>
    <property type="evidence" value="ECO:0007669"/>
    <property type="project" value="TreeGrafter"/>
</dbReference>
<keyword evidence="1" id="KW-0539">Nucleus</keyword>
<dbReference type="PROSITE" id="PS00463">
    <property type="entry name" value="ZN2_CY6_FUNGAL_1"/>
    <property type="match status" value="1"/>
</dbReference>
<dbReference type="SMART" id="SM00066">
    <property type="entry name" value="GAL4"/>
    <property type="match status" value="1"/>
</dbReference>
<keyword evidence="4" id="KW-1185">Reference proteome</keyword>